<dbReference type="Proteomes" id="UP001164250">
    <property type="component" value="Chromosome 12"/>
</dbReference>
<evidence type="ECO:0000313" key="2">
    <source>
        <dbReference type="Proteomes" id="UP001164250"/>
    </source>
</evidence>
<dbReference type="EMBL" id="CM047908">
    <property type="protein sequence ID" value="KAJ0081774.1"/>
    <property type="molecule type" value="Genomic_DNA"/>
</dbReference>
<keyword evidence="2" id="KW-1185">Reference proteome</keyword>
<reference evidence="2" key="1">
    <citation type="journal article" date="2023" name="G3 (Bethesda)">
        <title>Genome assembly and association tests identify interacting loci associated with vigor, precocity, and sex in interspecific pistachio rootstocks.</title>
        <authorList>
            <person name="Palmer W."/>
            <person name="Jacygrad E."/>
            <person name="Sagayaradj S."/>
            <person name="Cavanaugh K."/>
            <person name="Han R."/>
            <person name="Bertier L."/>
            <person name="Beede B."/>
            <person name="Kafkas S."/>
            <person name="Golino D."/>
            <person name="Preece J."/>
            <person name="Michelmore R."/>
        </authorList>
    </citation>
    <scope>NUCLEOTIDE SEQUENCE [LARGE SCALE GENOMIC DNA]</scope>
</reference>
<sequence length="50" mass="5554">MSYKFKMVNLVTDLTLILTYQVHTLFAVGSPLGVFLALRNIRIGIGKGQD</sequence>
<accession>A0ACC1A3A4</accession>
<protein>
    <submittedName>
        <fullName evidence="1">Uncharacterized protein</fullName>
    </submittedName>
</protein>
<gene>
    <name evidence="1" type="ORF">Patl1_10731</name>
</gene>
<comment type="caution">
    <text evidence="1">The sequence shown here is derived from an EMBL/GenBank/DDBJ whole genome shotgun (WGS) entry which is preliminary data.</text>
</comment>
<organism evidence="1 2">
    <name type="scientific">Pistacia atlantica</name>
    <dbReference type="NCBI Taxonomy" id="434234"/>
    <lineage>
        <taxon>Eukaryota</taxon>
        <taxon>Viridiplantae</taxon>
        <taxon>Streptophyta</taxon>
        <taxon>Embryophyta</taxon>
        <taxon>Tracheophyta</taxon>
        <taxon>Spermatophyta</taxon>
        <taxon>Magnoliopsida</taxon>
        <taxon>eudicotyledons</taxon>
        <taxon>Gunneridae</taxon>
        <taxon>Pentapetalae</taxon>
        <taxon>rosids</taxon>
        <taxon>malvids</taxon>
        <taxon>Sapindales</taxon>
        <taxon>Anacardiaceae</taxon>
        <taxon>Pistacia</taxon>
    </lineage>
</organism>
<proteinExistence type="predicted"/>
<name>A0ACC1A3A4_9ROSI</name>
<evidence type="ECO:0000313" key="1">
    <source>
        <dbReference type="EMBL" id="KAJ0081774.1"/>
    </source>
</evidence>